<dbReference type="PANTHER" id="PTHR36842:SF1">
    <property type="entry name" value="PROTEIN TOLB"/>
    <property type="match status" value="1"/>
</dbReference>
<sequence>MLKLHCHYLFPVLLFISINMQAQFVNYGSDPARFKWNSVRTQHYKLIYPQGIDSAARRYAALLETVYPYLGGTGRLRGGAFPVVLHPGSMLSNGMVAWAPRRMELITTPPAHLYAQSWDKQLVIHESRHVFQTDRLTRRLFSPLYYVVGEQAAGVSGFAVPKWFFEGDAVTAETALSGNGRGRQPEFNMIYRAQTIGSKPYTFDKWFLGSYKDYTGNFYALGYNLTAYARYRYGADIWDKVVNRYTRHIYLLPPFSHALNHYTGIGTAGLFRQTFAFLKDEWEKQDSLYTAGRDGGNDPVYILPEAKQYTSYQHPQIVNDSTVIAVKSSLRDITALIAIKNGKKERLTYTGHINSRIALKNNRIYWTEYVPDIRWTHENYSVIKYYDLDTKRTVTLTPRGRYLSPAPDAGGRTIAVSHVTETGINQIVWIDAESGKEKARYDIPGNAFVKEITFGADGSMIAVTLGDDGIRIRQLDGQTNLWKELLHTAYVTVTAPVWHDGKLYFESGLNGTNNIYCLDTKTLQCLQLTAARFGAFSPALPADGKRLFYADYQAKGYRIASILPDSLTTDVADFTRPHRFTLAEAVSRQEPFNLDTAGLSSLTFNPKPYHRLSHLFKVHSWAPFFYDASSLLDLQTDDLTTAVKPGAMILSQNTLNTAMTQLGWYYTEGRHHGKLAFTYMGWYPVIDLNVDYGGRAIDALWVQYQDGDEKLKEGISARYTGRNLIEAQVRAYIPFNLTRNHYISRFQPSVTYYYTNDAYQQYKSGKLRNFQYLLAELLYYRYRKLSGQDILPRWGGQIRLQHLRTPFNTENYGNLYATQFTGYLPGLVQNNGLMLRLGYQYQNVDDKALYVPRHLLNAPRGYSFNYSTWQQWAFKADYSFNIIYPDLSISWLAYIRRIRGNLFYDHSLNSSNKGSHWTTQSSYGGDLLFDWNVIRAEFPLSTGVRIIKPVQHPGIQTELLFNISF</sequence>
<proteinExistence type="predicted"/>
<accession>A0A5J4R369</accession>
<dbReference type="SUPFAM" id="SSF82171">
    <property type="entry name" value="DPP6 N-terminal domain-like"/>
    <property type="match status" value="1"/>
</dbReference>
<comment type="caution">
    <text evidence="1">The sequence shown here is derived from an EMBL/GenBank/DDBJ whole genome shotgun (WGS) entry which is preliminary data.</text>
</comment>
<evidence type="ECO:0000313" key="1">
    <source>
        <dbReference type="EMBL" id="KAA6328159.1"/>
    </source>
</evidence>
<dbReference type="AlphaFoldDB" id="A0A5J4R369"/>
<dbReference type="EMBL" id="SNRY01001866">
    <property type="protein sequence ID" value="KAA6328159.1"/>
    <property type="molecule type" value="Genomic_DNA"/>
</dbReference>
<organism evidence="1">
    <name type="scientific">termite gut metagenome</name>
    <dbReference type="NCBI Taxonomy" id="433724"/>
    <lineage>
        <taxon>unclassified sequences</taxon>
        <taxon>metagenomes</taxon>
        <taxon>organismal metagenomes</taxon>
    </lineage>
</organism>
<dbReference type="PANTHER" id="PTHR36842">
    <property type="entry name" value="PROTEIN TOLB HOMOLOG"/>
    <property type="match status" value="1"/>
</dbReference>
<evidence type="ECO:0008006" key="2">
    <source>
        <dbReference type="Google" id="ProtNLM"/>
    </source>
</evidence>
<dbReference type="InterPro" id="IPR011042">
    <property type="entry name" value="6-blade_b-propeller_TolB-like"/>
</dbReference>
<name>A0A5J4R369_9ZZZZ</name>
<dbReference type="Gene3D" id="2.120.10.30">
    <property type="entry name" value="TolB, C-terminal domain"/>
    <property type="match status" value="1"/>
</dbReference>
<reference evidence="1" key="1">
    <citation type="submission" date="2019-03" db="EMBL/GenBank/DDBJ databases">
        <title>Single cell metagenomics reveals metabolic interactions within the superorganism composed of flagellate Streblomastix strix and complex community of Bacteroidetes bacteria on its surface.</title>
        <authorList>
            <person name="Treitli S.C."/>
            <person name="Kolisko M."/>
            <person name="Husnik F."/>
            <person name="Keeling P."/>
            <person name="Hampl V."/>
        </authorList>
    </citation>
    <scope>NUCLEOTIDE SEQUENCE</scope>
    <source>
        <strain evidence="1">STM</strain>
    </source>
</reference>
<protein>
    <recommendedName>
        <fullName evidence="2">Protein TolB</fullName>
    </recommendedName>
</protein>
<gene>
    <name evidence="1" type="ORF">EZS27_022919</name>
</gene>